<dbReference type="RefSeq" id="WP_369228545.1">
    <property type="nucleotide sequence ID" value="NZ_CP163442.1"/>
</dbReference>
<protein>
    <submittedName>
        <fullName evidence="2">MAB_1171c family putative transporter</fullName>
    </submittedName>
</protein>
<geneLocation type="plasmid" evidence="2">
    <name>unnamed1</name>
</geneLocation>
<dbReference type="NCBIfam" id="NF042915">
    <property type="entry name" value="MAB_1171c_fam"/>
    <property type="match status" value="1"/>
</dbReference>
<evidence type="ECO:0000313" key="2">
    <source>
        <dbReference type="EMBL" id="XDQ50020.1"/>
    </source>
</evidence>
<keyword evidence="1" id="KW-0812">Transmembrane</keyword>
<feature type="transmembrane region" description="Helical" evidence="1">
    <location>
        <begin position="176"/>
        <end position="198"/>
    </location>
</feature>
<evidence type="ECO:0000256" key="1">
    <source>
        <dbReference type="SAM" id="Phobius"/>
    </source>
</evidence>
<keyword evidence="2" id="KW-0614">Plasmid</keyword>
<name>A0AB39R5B6_9ACTN</name>
<feature type="transmembrane region" description="Helical" evidence="1">
    <location>
        <begin position="218"/>
        <end position="241"/>
    </location>
</feature>
<feature type="transmembrane region" description="Helical" evidence="1">
    <location>
        <begin position="31"/>
        <end position="51"/>
    </location>
</feature>
<accession>A0AB39R5B6</accession>
<organism evidence="2">
    <name type="scientific">Streptomyces sp. R39</name>
    <dbReference type="NCBI Taxonomy" id="3238631"/>
    <lineage>
        <taxon>Bacteria</taxon>
        <taxon>Bacillati</taxon>
        <taxon>Actinomycetota</taxon>
        <taxon>Actinomycetes</taxon>
        <taxon>Kitasatosporales</taxon>
        <taxon>Streptomycetaceae</taxon>
        <taxon>Streptomyces</taxon>
    </lineage>
</organism>
<gene>
    <name evidence="2" type="ORF">AB5J52_48755</name>
</gene>
<feature type="transmembrane region" description="Helical" evidence="1">
    <location>
        <begin position="102"/>
        <end position="120"/>
    </location>
</feature>
<dbReference type="AlphaFoldDB" id="A0AB39R5B6"/>
<feature type="transmembrane region" description="Helical" evidence="1">
    <location>
        <begin position="71"/>
        <end position="90"/>
    </location>
</feature>
<keyword evidence="1" id="KW-0472">Membrane</keyword>
<feature type="transmembrane region" description="Helical" evidence="1">
    <location>
        <begin position="140"/>
        <end position="164"/>
    </location>
</feature>
<dbReference type="EMBL" id="CP163442">
    <property type="protein sequence ID" value="XDQ50020.1"/>
    <property type="molecule type" value="Genomic_DNA"/>
</dbReference>
<reference evidence="2" key="1">
    <citation type="submission" date="2024-07" db="EMBL/GenBank/DDBJ databases">
        <authorList>
            <person name="Yu S.T."/>
        </authorList>
    </citation>
    <scope>NUCLEOTIDE SEQUENCE</scope>
    <source>
        <strain evidence="2">R39</strain>
        <plasmid evidence="2">unnamed1</plasmid>
    </source>
</reference>
<keyword evidence="1" id="KW-1133">Transmembrane helix</keyword>
<proteinExistence type="predicted"/>
<dbReference type="InterPro" id="IPR050039">
    <property type="entry name" value="MAB_1171c-like"/>
</dbReference>
<sequence length="387" mass="41391">MSGAINYVSCAVLWIGLLVKLPDLVHQWNDLSLRAINVLLASASLCFLLGAPPTVGLINRVSGVPNLAAPITYASITTYSASSLVLIALLRGGPSARQTIRRWIYAYLAVVAGIAVLFSLGSAPEERRTDFDTHYATTPWIGQMIVLYLVAHLTAVTVSSIWSLRWAGEAEVSRRPWLRASLRTIGAGTIISAGYSLPKLVAVAAKWSGRDWSMLGTAISPLGAGLGALLTVVGLSLPLVGHHLAAWRHFMRLAPLDAVLDPVLKTRALRVTRPRSPFLWTTWRRSTIINGLHAVESLFNGQVYNEVFQAELTRTGNPELADVMAWAATIAAAARGSAQPAATSIMASPASSVPRDPHALVLIADALKELDRSARVKRSSSLSAGSV</sequence>